<gene>
    <name evidence="1" type="ORF">BITS_1494</name>
</gene>
<sequence>MKPPVGVVLHLDERKLPAQVFDRIAARSGLLRDRRKKAIEAWNNFGKPGRDPDRLGGVMSIIAKNGAWTPHMKVAQLRNHWDQVVGDVIAQHSYVDSLYDGVLTIRAKSQVWATQLTYMAPQLTSTIQERLQGLDIREVRITGPHSHSFRRSAMGRRLR</sequence>
<name>A0A087EGN0_9BIFI</name>
<protein>
    <submittedName>
        <fullName evidence="1">Zn-ribbon-containing protein</fullName>
    </submittedName>
</protein>
<dbReference type="AlphaFoldDB" id="A0A087EGN0"/>
<dbReference type="Pfam" id="PF05258">
    <property type="entry name" value="DciA"/>
    <property type="match status" value="1"/>
</dbReference>
<dbReference type="eggNOG" id="COG5512">
    <property type="taxonomic scope" value="Bacteria"/>
</dbReference>
<evidence type="ECO:0000313" key="2">
    <source>
        <dbReference type="Proteomes" id="UP000029080"/>
    </source>
</evidence>
<dbReference type="PANTHER" id="PTHR36456">
    <property type="entry name" value="UPF0232 PROTEIN SCO3875"/>
    <property type="match status" value="1"/>
</dbReference>
<dbReference type="EMBL" id="JGZU01000006">
    <property type="protein sequence ID" value="KFJ06931.1"/>
    <property type="molecule type" value="Genomic_DNA"/>
</dbReference>
<accession>A0A087EGN0</accession>
<comment type="caution">
    <text evidence="1">The sequence shown here is derived from an EMBL/GenBank/DDBJ whole genome shotgun (WGS) entry which is preliminary data.</text>
</comment>
<keyword evidence="2" id="KW-1185">Reference proteome</keyword>
<reference evidence="1 2" key="1">
    <citation type="submission" date="2014-03" db="EMBL/GenBank/DDBJ databases">
        <title>Genomics of Bifidobacteria.</title>
        <authorList>
            <person name="Ventura M."/>
            <person name="Milani C."/>
            <person name="Lugli G.A."/>
        </authorList>
    </citation>
    <scope>NUCLEOTIDE SEQUENCE [LARGE SCALE GENOMIC DNA]</scope>
    <source>
        <strain evidence="1 2">JCM 13495</strain>
    </source>
</reference>
<dbReference type="RefSeq" id="WP_026642503.1">
    <property type="nucleotide sequence ID" value="NZ_JAXEUP010000072.1"/>
</dbReference>
<proteinExistence type="predicted"/>
<evidence type="ECO:0000313" key="1">
    <source>
        <dbReference type="EMBL" id="KFJ06931.1"/>
    </source>
</evidence>
<dbReference type="STRING" id="356829.BITS_1494"/>
<dbReference type="OrthoDB" id="5516926at2"/>
<dbReference type="PANTHER" id="PTHR36456:SF1">
    <property type="entry name" value="UPF0232 PROTEIN SCO3875"/>
    <property type="match status" value="1"/>
</dbReference>
<dbReference type="InterPro" id="IPR007922">
    <property type="entry name" value="DciA-like"/>
</dbReference>
<organism evidence="1 2">
    <name type="scientific">Bifidobacterium tsurumiense</name>
    <dbReference type="NCBI Taxonomy" id="356829"/>
    <lineage>
        <taxon>Bacteria</taxon>
        <taxon>Bacillati</taxon>
        <taxon>Actinomycetota</taxon>
        <taxon>Actinomycetes</taxon>
        <taxon>Bifidobacteriales</taxon>
        <taxon>Bifidobacteriaceae</taxon>
        <taxon>Bifidobacterium</taxon>
    </lineage>
</organism>
<dbReference type="Proteomes" id="UP000029080">
    <property type="component" value="Unassembled WGS sequence"/>
</dbReference>